<proteinExistence type="predicted"/>
<evidence type="ECO:0000313" key="1">
    <source>
        <dbReference type="EMBL" id="GFQ98952.1"/>
    </source>
</evidence>
<feature type="non-terminal residue" evidence="1">
    <location>
        <position position="1"/>
    </location>
</feature>
<accession>A0A8X6G9H7</accession>
<dbReference type="AlphaFoldDB" id="A0A8X6G9H7"/>
<protein>
    <submittedName>
        <fullName evidence="1">Uncharacterized protein</fullName>
    </submittedName>
</protein>
<organism evidence="1 2">
    <name type="scientific">Trichonephila clavata</name>
    <name type="common">Joro spider</name>
    <name type="synonym">Nephila clavata</name>
    <dbReference type="NCBI Taxonomy" id="2740835"/>
    <lineage>
        <taxon>Eukaryota</taxon>
        <taxon>Metazoa</taxon>
        <taxon>Ecdysozoa</taxon>
        <taxon>Arthropoda</taxon>
        <taxon>Chelicerata</taxon>
        <taxon>Arachnida</taxon>
        <taxon>Araneae</taxon>
        <taxon>Araneomorphae</taxon>
        <taxon>Entelegynae</taxon>
        <taxon>Araneoidea</taxon>
        <taxon>Nephilidae</taxon>
        <taxon>Trichonephila</taxon>
    </lineage>
</organism>
<gene>
    <name evidence="1" type="ORF">TNCT_665551</name>
</gene>
<keyword evidence="2" id="KW-1185">Reference proteome</keyword>
<name>A0A8X6G9H7_TRICU</name>
<dbReference type="EMBL" id="BMAO01005083">
    <property type="protein sequence ID" value="GFQ98952.1"/>
    <property type="molecule type" value="Genomic_DNA"/>
</dbReference>
<sequence>DVRSRHFHPHAREEKAFIHVAKQIPSFTVCKHISVAKISGIGYKAVIRVHFG</sequence>
<comment type="caution">
    <text evidence="1">The sequence shown here is derived from an EMBL/GenBank/DDBJ whole genome shotgun (WGS) entry which is preliminary data.</text>
</comment>
<evidence type="ECO:0000313" key="2">
    <source>
        <dbReference type="Proteomes" id="UP000887116"/>
    </source>
</evidence>
<reference evidence="1" key="1">
    <citation type="submission" date="2020-07" db="EMBL/GenBank/DDBJ databases">
        <title>Multicomponent nature underlies the extraordinary mechanical properties of spider dragline silk.</title>
        <authorList>
            <person name="Kono N."/>
            <person name="Nakamura H."/>
            <person name="Mori M."/>
            <person name="Yoshida Y."/>
            <person name="Ohtoshi R."/>
            <person name="Malay A.D."/>
            <person name="Moran D.A.P."/>
            <person name="Tomita M."/>
            <person name="Numata K."/>
            <person name="Arakawa K."/>
        </authorList>
    </citation>
    <scope>NUCLEOTIDE SEQUENCE</scope>
</reference>
<dbReference type="Proteomes" id="UP000887116">
    <property type="component" value="Unassembled WGS sequence"/>
</dbReference>